<evidence type="ECO:0000256" key="4">
    <source>
        <dbReference type="ARBA" id="ARBA00036813"/>
    </source>
</evidence>
<dbReference type="STRING" id="1801.BRW64_10760"/>
<dbReference type="GO" id="GO:0004467">
    <property type="term" value="F:long-chain fatty acid-CoA ligase activity"/>
    <property type="evidence" value="ECO:0007669"/>
    <property type="project" value="UniProtKB-EC"/>
</dbReference>
<evidence type="ECO:0000259" key="9">
    <source>
        <dbReference type="Pfam" id="PF00501"/>
    </source>
</evidence>
<keyword evidence="2 12" id="KW-0436">Ligase</keyword>
<name>A0A1Q4HEE0_9MYCO</name>
<reference evidence="12 14" key="2">
    <citation type="submission" date="2017-10" db="EMBL/GenBank/DDBJ databases">
        <title>The new phylogeny of genus Mycobacterium.</title>
        <authorList>
            <person name="Tortoli E."/>
            <person name="Trovato A."/>
            <person name="Cirillo D.M."/>
        </authorList>
    </citation>
    <scope>NUCLEOTIDE SEQUENCE [LARGE SCALE GENOMIC DNA]</scope>
    <source>
        <strain evidence="12 14">IP141170001</strain>
    </source>
</reference>
<evidence type="ECO:0000256" key="1">
    <source>
        <dbReference type="ARBA" id="ARBA00006432"/>
    </source>
</evidence>
<feature type="domain" description="AMP-binding enzyme C-terminal" evidence="10">
    <location>
        <begin position="473"/>
        <end position="550"/>
    </location>
</feature>
<comment type="catalytic activity">
    <reaction evidence="4">
        <text>a long-chain fatty acid + ATP + CoA = a long-chain fatty acyl-CoA + AMP + diphosphate</text>
        <dbReference type="Rhea" id="RHEA:15421"/>
        <dbReference type="ChEBI" id="CHEBI:30616"/>
        <dbReference type="ChEBI" id="CHEBI:33019"/>
        <dbReference type="ChEBI" id="CHEBI:57287"/>
        <dbReference type="ChEBI" id="CHEBI:57560"/>
        <dbReference type="ChEBI" id="CHEBI:83139"/>
        <dbReference type="ChEBI" id="CHEBI:456215"/>
        <dbReference type="EC" id="6.2.1.3"/>
    </reaction>
</comment>
<accession>A0A1Q4HEE0</accession>
<keyword evidence="14" id="KW-1185">Reference proteome</keyword>
<evidence type="ECO:0000256" key="5">
    <source>
        <dbReference type="ARBA" id="ARBA00069710"/>
    </source>
</evidence>
<evidence type="ECO:0000256" key="6">
    <source>
        <dbReference type="ARBA" id="ARBA00076959"/>
    </source>
</evidence>
<dbReference type="Pfam" id="PF13193">
    <property type="entry name" value="AMP-binding_C"/>
    <property type="match status" value="1"/>
</dbReference>
<comment type="caution">
    <text evidence="11">The sequence shown here is derived from an EMBL/GenBank/DDBJ whole genome shotgun (WGS) entry which is preliminary data.</text>
</comment>
<gene>
    <name evidence="11" type="ORF">BV510_20335</name>
    <name evidence="12" type="ORF">CRI78_16730</name>
</gene>
<dbReference type="EC" id="6.2.1.3" evidence="3"/>
<comment type="similarity">
    <text evidence="1">Belongs to the ATP-dependent AMP-binding enzyme family.</text>
</comment>
<evidence type="ECO:0000313" key="12">
    <source>
        <dbReference type="EMBL" id="PEG53264.1"/>
    </source>
</evidence>
<evidence type="ECO:0000259" key="10">
    <source>
        <dbReference type="Pfam" id="PF13193"/>
    </source>
</evidence>
<dbReference type="Proteomes" id="UP000191039">
    <property type="component" value="Unassembled WGS sequence"/>
</dbReference>
<sequence length="570" mass="61151">MAQTPSPSERRAALEARFPTWEPRPMHEWLARVTEEFGDREFIVTDERTFTYRQMLQWSRDVAAGLATRGIGKGDHVAVVIGNYPEYVAVKFGISALGAVIVPVNTMYLRDELAFVLRDSRAKALITMTAFRTQDYLGMLDEIAPGWDADGAGDALPDLRFIAQFEAMAPARPGVPTIADVARWGRTAAVPPVQMSAADVSVIFYTSGTTGSPKGVLWSHDAEARVGYGGALSRAFGDGWRVQTALPLFHAFANNEGLHASMFAGGAFIPRQSFEVEDFVSSIVRHRPTEMVTVPTMVVALCESESAAAADTSSLVGLMCAGAPAPVWLWEKAIELFGVEELTTGFGMTETGAGPVSSRPEMGIEHVATTVGQPKMGGVAATPGMDGLLSEVRTADPVTGDFLPDGVEGELISRGPTNALGYWQRPEATAETFRDGWVFTGDLGRVLADGSIVLTGRKKEMIRCGGENFAPKEVEELLSGHPAVSQAFVVGVPDVKWGEISCAWIVPDAGATATADELIEFCRDKLAAFKRPRLVYFIAAEDLPKTPTGKVKKFVLADMAAKESAQVAAG</sequence>
<dbReference type="InterPro" id="IPR025110">
    <property type="entry name" value="AMP-bd_C"/>
</dbReference>
<dbReference type="OrthoDB" id="4363623at2"/>
<protein>
    <recommendedName>
        <fullName evidence="5">Long-chain-fatty-acid--CoA ligase FadD13</fullName>
        <ecNumber evidence="3">6.2.1.3</ecNumber>
    </recommendedName>
    <alternativeName>
        <fullName evidence="6">Fatty acyl-CoA ligase</fullName>
    </alternativeName>
    <alternativeName>
        <fullName evidence="8">Fatty acyl-CoA synthetase</fullName>
    </alternativeName>
    <alternativeName>
        <fullName evidence="7">Very-long-chain fatty-acyl-CoA synthetase</fullName>
    </alternativeName>
</protein>
<dbReference type="InterPro" id="IPR000873">
    <property type="entry name" value="AMP-dep_synth/lig_dom"/>
</dbReference>
<dbReference type="SUPFAM" id="SSF56801">
    <property type="entry name" value="Acetyl-CoA synthetase-like"/>
    <property type="match status" value="1"/>
</dbReference>
<dbReference type="InterPro" id="IPR045851">
    <property type="entry name" value="AMP-bd_C_sf"/>
</dbReference>
<evidence type="ECO:0000256" key="2">
    <source>
        <dbReference type="ARBA" id="ARBA00022598"/>
    </source>
</evidence>
<evidence type="ECO:0000313" key="13">
    <source>
        <dbReference type="Proteomes" id="UP000191039"/>
    </source>
</evidence>
<dbReference type="Pfam" id="PF00501">
    <property type="entry name" value="AMP-binding"/>
    <property type="match status" value="1"/>
</dbReference>
<evidence type="ECO:0000256" key="8">
    <source>
        <dbReference type="ARBA" id="ARBA00083882"/>
    </source>
</evidence>
<dbReference type="PANTHER" id="PTHR43201:SF5">
    <property type="entry name" value="MEDIUM-CHAIN ACYL-COA LIGASE ACSF2, MITOCHONDRIAL"/>
    <property type="match status" value="1"/>
</dbReference>
<dbReference type="EMBL" id="PDCR01000021">
    <property type="protein sequence ID" value="PEG53264.1"/>
    <property type="molecule type" value="Genomic_DNA"/>
</dbReference>
<evidence type="ECO:0000313" key="11">
    <source>
        <dbReference type="EMBL" id="OPE50875.1"/>
    </source>
</evidence>
<dbReference type="Gene3D" id="3.30.300.30">
    <property type="match status" value="1"/>
</dbReference>
<evidence type="ECO:0000256" key="3">
    <source>
        <dbReference type="ARBA" id="ARBA00026121"/>
    </source>
</evidence>
<dbReference type="GO" id="GO:0031956">
    <property type="term" value="F:medium-chain fatty acid-CoA ligase activity"/>
    <property type="evidence" value="ECO:0007669"/>
    <property type="project" value="TreeGrafter"/>
</dbReference>
<evidence type="ECO:0000256" key="7">
    <source>
        <dbReference type="ARBA" id="ARBA00080667"/>
    </source>
</evidence>
<dbReference type="Proteomes" id="UP000220340">
    <property type="component" value="Unassembled WGS sequence"/>
</dbReference>
<reference evidence="11 13" key="1">
    <citation type="submission" date="2016-09" db="EMBL/GenBank/DDBJ databases">
        <title>genome sequences of unsequenced Mycobacteria.</title>
        <authorList>
            <person name="Greninger A.L."/>
            <person name="Jerome K.R."/>
            <person name="Mcnair B."/>
            <person name="Wallis C."/>
            <person name="Fang F."/>
        </authorList>
    </citation>
    <scope>NUCLEOTIDE SEQUENCE [LARGE SCALE GENOMIC DNA]</scope>
    <source>
        <strain evidence="11 13">BM1</strain>
    </source>
</reference>
<dbReference type="EMBL" id="MIJD01000244">
    <property type="protein sequence ID" value="OPE50875.1"/>
    <property type="molecule type" value="Genomic_DNA"/>
</dbReference>
<dbReference type="InterPro" id="IPR020845">
    <property type="entry name" value="AMP-binding_CS"/>
</dbReference>
<dbReference type="AlphaFoldDB" id="A0A1Q4HEE0"/>
<dbReference type="FunFam" id="3.30.300.30:FF:000008">
    <property type="entry name" value="2,3-dihydroxybenzoate-AMP ligase"/>
    <property type="match status" value="1"/>
</dbReference>
<evidence type="ECO:0000313" key="14">
    <source>
        <dbReference type="Proteomes" id="UP000220340"/>
    </source>
</evidence>
<feature type="domain" description="AMP-dependent synthetase/ligase" evidence="9">
    <location>
        <begin position="32"/>
        <end position="423"/>
    </location>
</feature>
<organism evidence="11 13">
    <name type="scientific">Mycolicibacterium diernhoferi</name>
    <dbReference type="NCBI Taxonomy" id="1801"/>
    <lineage>
        <taxon>Bacteria</taxon>
        <taxon>Bacillati</taxon>
        <taxon>Actinomycetota</taxon>
        <taxon>Actinomycetes</taxon>
        <taxon>Mycobacteriales</taxon>
        <taxon>Mycobacteriaceae</taxon>
        <taxon>Mycolicibacterium</taxon>
    </lineage>
</organism>
<dbReference type="PROSITE" id="PS00455">
    <property type="entry name" value="AMP_BINDING"/>
    <property type="match status" value="1"/>
</dbReference>
<dbReference type="Gene3D" id="3.40.50.12780">
    <property type="entry name" value="N-terminal domain of ligase-like"/>
    <property type="match status" value="1"/>
</dbReference>
<dbReference type="InterPro" id="IPR042099">
    <property type="entry name" value="ANL_N_sf"/>
</dbReference>
<proteinExistence type="inferred from homology"/>
<dbReference type="PANTHER" id="PTHR43201">
    <property type="entry name" value="ACYL-COA SYNTHETASE"/>
    <property type="match status" value="1"/>
</dbReference>